<dbReference type="Pfam" id="PF02666">
    <property type="entry name" value="PS_Dcarbxylase"/>
    <property type="match status" value="1"/>
</dbReference>
<evidence type="ECO:0000256" key="1">
    <source>
        <dbReference type="ARBA" id="ARBA00022793"/>
    </source>
</evidence>
<keyword evidence="1" id="KW-0210">Decarboxylase</keyword>
<organism evidence="4 5">
    <name type="scientific">Vitis vinifera</name>
    <name type="common">Grape</name>
    <dbReference type="NCBI Taxonomy" id="29760"/>
    <lineage>
        <taxon>Eukaryota</taxon>
        <taxon>Viridiplantae</taxon>
        <taxon>Streptophyta</taxon>
        <taxon>Embryophyta</taxon>
        <taxon>Tracheophyta</taxon>
        <taxon>Spermatophyta</taxon>
        <taxon>Magnoliopsida</taxon>
        <taxon>eudicotyledons</taxon>
        <taxon>Gunneridae</taxon>
        <taxon>Pentapetalae</taxon>
        <taxon>rosids</taxon>
        <taxon>Vitales</taxon>
        <taxon>Vitaceae</taxon>
        <taxon>Viteae</taxon>
        <taxon>Vitis</taxon>
    </lineage>
</organism>
<evidence type="ECO:0000313" key="4">
    <source>
        <dbReference type="EMBL" id="WJZ91066.1"/>
    </source>
</evidence>
<dbReference type="InterPro" id="IPR003817">
    <property type="entry name" value="PS_Dcarbxylase"/>
</dbReference>
<dbReference type="EMBL" id="CP126654">
    <property type="protein sequence ID" value="WJZ91066.1"/>
    <property type="molecule type" value="Genomic_DNA"/>
</dbReference>
<protein>
    <recommendedName>
        <fullName evidence="3">ZP domain-containing protein</fullName>
    </recommendedName>
</protein>
<sequence>MKLMVRRCTFVEEKKISQKFSTQGLLGKEICSSSFINGTLVIFRLAPRDYHRFHFSISGTTEHFVDVPGCLYTVCAIIIC</sequence>
<dbReference type="PANTHER" id="PTHR10067:SF17">
    <property type="entry name" value="PHOSPHATIDYLSERINE DECARBOXYLASE PROENZYME 2"/>
    <property type="match status" value="1"/>
</dbReference>
<dbReference type="InterPro" id="IPR001507">
    <property type="entry name" value="ZP_dom"/>
</dbReference>
<evidence type="ECO:0000313" key="5">
    <source>
        <dbReference type="Proteomes" id="UP001227230"/>
    </source>
</evidence>
<evidence type="ECO:0000259" key="3">
    <source>
        <dbReference type="PROSITE" id="PS51034"/>
    </source>
</evidence>
<name>A0ABY9C7U1_VITVI</name>
<dbReference type="Proteomes" id="UP001227230">
    <property type="component" value="Chromosome 7"/>
</dbReference>
<feature type="domain" description="ZP" evidence="3">
    <location>
        <begin position="1"/>
        <end position="80"/>
    </location>
</feature>
<gene>
    <name evidence="4" type="ORF">VitviT2T_010172</name>
</gene>
<reference evidence="4 5" key="1">
    <citation type="journal article" date="2023" name="Hortic Res">
        <title>The complete reference genome for grapevine (Vitis vinifera L.) genetics and breeding.</title>
        <authorList>
            <person name="Shi X."/>
            <person name="Cao S."/>
            <person name="Wang X."/>
            <person name="Huang S."/>
            <person name="Wang Y."/>
            <person name="Liu Z."/>
            <person name="Liu W."/>
            <person name="Leng X."/>
            <person name="Peng Y."/>
            <person name="Wang N."/>
            <person name="Wang Y."/>
            <person name="Ma Z."/>
            <person name="Xu X."/>
            <person name="Zhang F."/>
            <person name="Xue H."/>
            <person name="Zhong H."/>
            <person name="Wang Y."/>
            <person name="Zhang K."/>
            <person name="Velt A."/>
            <person name="Avia K."/>
            <person name="Holtgrawe D."/>
            <person name="Grimplet J."/>
            <person name="Matus J.T."/>
            <person name="Ware D."/>
            <person name="Wu X."/>
            <person name="Wang H."/>
            <person name="Liu C."/>
            <person name="Fang Y."/>
            <person name="Rustenholz C."/>
            <person name="Cheng Z."/>
            <person name="Xiao H."/>
            <person name="Zhou Y."/>
        </authorList>
    </citation>
    <scope>NUCLEOTIDE SEQUENCE [LARGE SCALE GENOMIC DNA]</scope>
    <source>
        <strain evidence="5">cv. Pinot noir / PN40024</strain>
        <tissue evidence="4">Leaf</tissue>
    </source>
</reference>
<proteinExistence type="predicted"/>
<dbReference type="PROSITE" id="PS51034">
    <property type="entry name" value="ZP_2"/>
    <property type="match status" value="1"/>
</dbReference>
<accession>A0ABY9C7U1</accession>
<evidence type="ECO:0000256" key="2">
    <source>
        <dbReference type="ARBA" id="ARBA00023239"/>
    </source>
</evidence>
<keyword evidence="5" id="KW-1185">Reference proteome</keyword>
<dbReference type="PANTHER" id="PTHR10067">
    <property type="entry name" value="PHOSPHATIDYLSERINE DECARBOXYLASE"/>
    <property type="match status" value="1"/>
</dbReference>
<keyword evidence="2" id="KW-0456">Lyase</keyword>